<evidence type="ECO:0000256" key="5">
    <source>
        <dbReference type="ARBA" id="ARBA00022927"/>
    </source>
</evidence>
<keyword evidence="5 9" id="KW-0653">Protein transport</keyword>
<dbReference type="GO" id="GO:0006406">
    <property type="term" value="P:mRNA export from nucleus"/>
    <property type="evidence" value="ECO:0007669"/>
    <property type="project" value="TreeGrafter"/>
</dbReference>
<dbReference type="GO" id="GO:0017056">
    <property type="term" value="F:structural constituent of nuclear pore"/>
    <property type="evidence" value="ECO:0007669"/>
    <property type="project" value="TreeGrafter"/>
</dbReference>
<organism evidence="10 11">
    <name type="scientific">Escallonia herrerae</name>
    <dbReference type="NCBI Taxonomy" id="1293975"/>
    <lineage>
        <taxon>Eukaryota</taxon>
        <taxon>Viridiplantae</taxon>
        <taxon>Streptophyta</taxon>
        <taxon>Embryophyta</taxon>
        <taxon>Tracheophyta</taxon>
        <taxon>Spermatophyta</taxon>
        <taxon>Magnoliopsida</taxon>
        <taxon>eudicotyledons</taxon>
        <taxon>Gunneridae</taxon>
        <taxon>Pentapetalae</taxon>
        <taxon>asterids</taxon>
        <taxon>campanulids</taxon>
        <taxon>Escalloniales</taxon>
        <taxon>Escalloniaceae</taxon>
        <taxon>Escallonia</taxon>
    </lineage>
</organism>
<dbReference type="PANTHER" id="PTHR13373:SF21">
    <property type="entry name" value="NUCLEAR PORE COMPLEX PROTEIN NUP85"/>
    <property type="match status" value="1"/>
</dbReference>
<evidence type="ECO:0000313" key="10">
    <source>
        <dbReference type="EMBL" id="KAK3023131.1"/>
    </source>
</evidence>
<comment type="function">
    <text evidence="9">Functions as a component of the nuclear pore complex (NPC).</text>
</comment>
<dbReference type="GO" id="GO:0031080">
    <property type="term" value="C:nuclear pore outer ring"/>
    <property type="evidence" value="ECO:0007669"/>
    <property type="project" value="TreeGrafter"/>
</dbReference>
<dbReference type="Pfam" id="PF07575">
    <property type="entry name" value="Nucleopor_Nup85"/>
    <property type="match status" value="2"/>
</dbReference>
<evidence type="ECO:0000313" key="11">
    <source>
        <dbReference type="Proteomes" id="UP001188597"/>
    </source>
</evidence>
<dbReference type="GO" id="GO:0045893">
    <property type="term" value="P:positive regulation of DNA-templated transcription"/>
    <property type="evidence" value="ECO:0007669"/>
    <property type="project" value="TreeGrafter"/>
</dbReference>
<dbReference type="EMBL" id="JAVXUP010000676">
    <property type="protein sequence ID" value="KAK3023131.1"/>
    <property type="molecule type" value="Genomic_DNA"/>
</dbReference>
<comment type="subcellular location">
    <subcellularLocation>
        <location evidence="1 9">Nucleus</location>
        <location evidence="1 9">Nuclear pore complex</location>
    </subcellularLocation>
</comment>
<keyword evidence="8 9" id="KW-0539">Nucleus</keyword>
<protein>
    <recommendedName>
        <fullName evidence="9">Nuclear pore complex protein Nup85</fullName>
    </recommendedName>
</protein>
<reference evidence="10" key="1">
    <citation type="submission" date="2022-12" db="EMBL/GenBank/DDBJ databases">
        <title>Draft genome assemblies for two species of Escallonia (Escalloniales).</title>
        <authorList>
            <person name="Chanderbali A."/>
            <person name="Dervinis C."/>
            <person name="Anghel I."/>
            <person name="Soltis D."/>
            <person name="Soltis P."/>
            <person name="Zapata F."/>
        </authorList>
    </citation>
    <scope>NUCLEOTIDE SEQUENCE</scope>
    <source>
        <strain evidence="10">UCBG64.0493</strain>
        <tissue evidence="10">Leaf</tissue>
    </source>
</reference>
<dbReference type="InterPro" id="IPR011502">
    <property type="entry name" value="Nucleoporin_Nup85"/>
</dbReference>
<evidence type="ECO:0000256" key="1">
    <source>
        <dbReference type="ARBA" id="ARBA00004567"/>
    </source>
</evidence>
<evidence type="ECO:0000256" key="7">
    <source>
        <dbReference type="ARBA" id="ARBA00023132"/>
    </source>
</evidence>
<evidence type="ECO:0000256" key="9">
    <source>
        <dbReference type="RuleBase" id="RU365073"/>
    </source>
</evidence>
<dbReference type="AlphaFoldDB" id="A0AA89B6T4"/>
<evidence type="ECO:0000256" key="2">
    <source>
        <dbReference type="ARBA" id="ARBA00005573"/>
    </source>
</evidence>
<keyword evidence="3 9" id="KW-0813">Transport</keyword>
<dbReference type="Proteomes" id="UP001188597">
    <property type="component" value="Unassembled WGS sequence"/>
</dbReference>
<dbReference type="GO" id="GO:0031965">
    <property type="term" value="C:nuclear membrane"/>
    <property type="evidence" value="ECO:0007669"/>
    <property type="project" value="UniProtKB-UniRule"/>
</dbReference>
<dbReference type="PANTHER" id="PTHR13373">
    <property type="entry name" value="FROUNT PROTEIN-RELATED"/>
    <property type="match status" value="1"/>
</dbReference>
<name>A0AA89B6T4_9ASTE</name>
<keyword evidence="4 9" id="KW-0509">mRNA transport</keyword>
<comment type="similarity">
    <text evidence="2 9">Belongs to the nucleoporin Nup85 family.</text>
</comment>
<evidence type="ECO:0000256" key="4">
    <source>
        <dbReference type="ARBA" id="ARBA00022816"/>
    </source>
</evidence>
<keyword evidence="6 9" id="KW-0811">Translocation</keyword>
<proteinExistence type="inferred from homology"/>
<comment type="caution">
    <text evidence="10">The sequence shown here is derived from an EMBL/GenBank/DDBJ whole genome shotgun (WGS) entry which is preliminary data.</text>
</comment>
<keyword evidence="11" id="KW-1185">Reference proteome</keyword>
<comment type="subunit">
    <text evidence="9">Component of the nuclear pore complex (NPC).</text>
</comment>
<evidence type="ECO:0000256" key="6">
    <source>
        <dbReference type="ARBA" id="ARBA00023010"/>
    </source>
</evidence>
<evidence type="ECO:0000256" key="3">
    <source>
        <dbReference type="ARBA" id="ARBA00022448"/>
    </source>
</evidence>
<sequence>MPALPSHAGDTSLVLLPLEAPDSAAVIPFHHGVKPPISPRLSISWSRGNSLRVSVFKHSPQSDAVTSNSSNETDGGRVVELKLGSAGDGGGGEIDDAAQWRRIAYGSVAPFALLQSRKNSMSALSRMSSSSSYDAQWWAYVLEYSREINSLLGYQRSPPSPAIEDPRTVLKKVEEPTCLKAAWELMEVFYADKQSQAWLPERLVDWLADFDSLFSGTQPTIHSKLLDFQEELVTLQVFIGSIYWFEELFQGPLGQNQRSLGVHTFWDSSLGPSDVGSTSGGEERVDSVDSNLQLVVSVAVMPLDSVPASWKETVVGNQLIILVKRRANGFGKVLGVSMAAFEKSIVDLLLDIKRSSTHSSFSRKGGYKKAVEDDPRYWEAISLALAVGWLDIAVKLLRLHGSYQLNQLGNRETENGLVEAAAVLISKMPRMRSKSAAGNLGECFKSRPDFIKALEKWRAQITKLDCSTFWLQCGHHQTMEGLKSILQIMLGNASTLSASTCHWLELYIAHFIYIRPFTVGLESMYTLAQKCLQVKPVSHPHKLMKLLTGILGGNTEVVLAECSKMIAHAVELLTAGSSQADIVLHEERDNLGGISIEELHRLVYAQFLSSHALTWQIAPIYLTSCIKQGMGMLEILLYKQPVHHNQVLLKNLEICRLYELDRVSSNIMKMAGVHHWKHGKKGSGVFWLQQARDEFRLNRIAQHLFDFQWEGLIELLGSDSRTAGGFEFLHKYRDFKRSLQQVHDGTATDAAQRAAEALILLMKNPSTPHRFWLPLLYDSLKLFNWQECPLLNVPQTNLLLNKLQELSMAKLRPDFIEADLPLQALSSVRLALATNLGRAILDQ</sequence>
<gene>
    <name evidence="10" type="ORF">RJ639_043970</name>
</gene>
<evidence type="ECO:0000256" key="8">
    <source>
        <dbReference type="ARBA" id="ARBA00023242"/>
    </source>
</evidence>
<keyword evidence="9" id="KW-0472">Membrane</keyword>
<dbReference type="GO" id="GO:0006606">
    <property type="term" value="P:protein import into nucleus"/>
    <property type="evidence" value="ECO:0007669"/>
    <property type="project" value="TreeGrafter"/>
</dbReference>
<keyword evidence="7 9" id="KW-0906">Nuclear pore complex</keyword>
<accession>A0AA89B6T4</accession>